<dbReference type="Proteomes" id="UP000077926">
    <property type="component" value="Chromosome"/>
</dbReference>
<proteinExistence type="predicted"/>
<keyword evidence="1" id="KW-0812">Transmembrane</keyword>
<organism evidence="2 3">
    <name type="scientific">Peribacillus muralis</name>
    <dbReference type="NCBI Taxonomy" id="264697"/>
    <lineage>
        <taxon>Bacteria</taxon>
        <taxon>Bacillati</taxon>
        <taxon>Bacillota</taxon>
        <taxon>Bacilli</taxon>
        <taxon>Bacillales</taxon>
        <taxon>Bacillaceae</taxon>
        <taxon>Peribacillus</taxon>
    </lineage>
</organism>
<name>A0A1B3XNU7_9BACI</name>
<keyword evidence="1" id="KW-0472">Membrane</keyword>
<evidence type="ECO:0000313" key="3">
    <source>
        <dbReference type="Proteomes" id="UP000077926"/>
    </source>
</evidence>
<protein>
    <submittedName>
        <fullName evidence="2">Uncharacterized protein</fullName>
    </submittedName>
</protein>
<accession>A0A1B3XNU7</accession>
<evidence type="ECO:0000313" key="2">
    <source>
        <dbReference type="EMBL" id="AOH54894.1"/>
    </source>
</evidence>
<keyword evidence="3" id="KW-1185">Reference proteome</keyword>
<sequence length="94" mass="10677">MFNTFANATFVFFPNFIWFFIDENVWWKSLFRGSNRDNNGTPGFVGYGEVIVKNTVPVWSIFGLTIEKVGYQGTVFPVLAASFILKGFGFLAIF</sequence>
<evidence type="ECO:0000256" key="1">
    <source>
        <dbReference type="SAM" id="Phobius"/>
    </source>
</evidence>
<feature type="transmembrane region" description="Helical" evidence="1">
    <location>
        <begin position="5"/>
        <end position="21"/>
    </location>
</feature>
<dbReference type="STRING" id="264697.ABE28_011065"/>
<keyword evidence="1" id="KW-1133">Transmembrane helix</keyword>
<dbReference type="AlphaFoldDB" id="A0A1B3XNU7"/>
<dbReference type="KEGG" id="bmur:ABE28_011065"/>
<dbReference type="EMBL" id="CP017080">
    <property type="protein sequence ID" value="AOH54894.1"/>
    <property type="molecule type" value="Genomic_DNA"/>
</dbReference>
<gene>
    <name evidence="2" type="ORF">ABE28_011065</name>
</gene>
<reference evidence="2 3" key="1">
    <citation type="submission" date="2016-08" db="EMBL/GenBank/DDBJ databases">
        <title>Complete genome sequence of Bacillus muralis G25-68, a strain with toxicity to nematodes.</title>
        <authorList>
            <person name="Zheng Z."/>
        </authorList>
    </citation>
    <scope>NUCLEOTIDE SEQUENCE [LARGE SCALE GENOMIC DNA]</scope>
    <source>
        <strain evidence="2 3">G25-68</strain>
    </source>
</reference>
<feature type="transmembrane region" description="Helical" evidence="1">
    <location>
        <begin position="74"/>
        <end position="93"/>
    </location>
</feature>